<gene>
    <name evidence="1" type="ORF">ID854_09935</name>
</gene>
<comment type="caution">
    <text evidence="1">The sequence shown here is derived from an EMBL/GenBank/DDBJ whole genome shotgun (WGS) entry which is preliminary data.</text>
</comment>
<organism evidence="1">
    <name type="scientific">Xenorhabdus szentirmaii</name>
    <dbReference type="NCBI Taxonomy" id="290112"/>
    <lineage>
        <taxon>Bacteria</taxon>
        <taxon>Pseudomonadati</taxon>
        <taxon>Pseudomonadota</taxon>
        <taxon>Gammaproteobacteria</taxon>
        <taxon>Enterobacterales</taxon>
        <taxon>Morganellaceae</taxon>
        <taxon>Xenorhabdus</taxon>
    </lineage>
</organism>
<sequence>MTLKSEYVDTPLISISLEDKKINSWIERKCSAYKKDISDINNRKHGIDIISFLTETQKTLNVLDILINKTEDNKKYIKVSKKNKKI</sequence>
<dbReference type="AlphaFoldDB" id="A0AAW3YWR8"/>
<dbReference type="EMBL" id="JACXBF010000212">
    <property type="protein sequence ID" value="MBD2800763.1"/>
    <property type="molecule type" value="Genomic_DNA"/>
</dbReference>
<accession>A0AAW3YWR8</accession>
<name>A0AAW3YWR8_9GAMM</name>
<reference evidence="1" key="2">
    <citation type="journal article" date="2024" name="Toxins">
        <title>Genome Sequence Analysis of Native Xenorhabdus Strains Isolated from Entomopathogenic Nematodes in Argentina.</title>
        <authorList>
            <person name="Palma L."/>
            <person name="Frizzo L."/>
            <person name="Kaiser S."/>
            <person name="Berry C."/>
            <person name="Caballero P."/>
            <person name="Bode H.B."/>
            <person name="Del Valle E.E."/>
        </authorList>
    </citation>
    <scope>NUCLEOTIDE SEQUENCE</scope>
    <source>
        <strain evidence="1">M</strain>
    </source>
</reference>
<reference evidence="1" key="1">
    <citation type="submission" date="2020-09" db="EMBL/GenBank/DDBJ databases">
        <authorList>
            <person name="Palma L."/>
            <person name="Caballero P."/>
            <person name="Berry C."/>
            <person name="Del Valle E."/>
        </authorList>
    </citation>
    <scope>NUCLEOTIDE SEQUENCE</scope>
    <source>
        <strain evidence="1">M</strain>
    </source>
</reference>
<dbReference type="RefSeq" id="WP_323868933.1">
    <property type="nucleotide sequence ID" value="NZ_JACXBF010000212.1"/>
</dbReference>
<evidence type="ECO:0000313" key="1">
    <source>
        <dbReference type="EMBL" id="MBD2800763.1"/>
    </source>
</evidence>
<protein>
    <submittedName>
        <fullName evidence="1">Uncharacterized protein</fullName>
    </submittedName>
</protein>
<dbReference type="Proteomes" id="UP001193920">
    <property type="component" value="Unassembled WGS sequence"/>
</dbReference>
<proteinExistence type="predicted"/>